<keyword evidence="1" id="KW-0472">Membrane</keyword>
<feature type="transmembrane region" description="Helical" evidence="1">
    <location>
        <begin position="76"/>
        <end position="105"/>
    </location>
</feature>
<feature type="transmembrane region" description="Helical" evidence="1">
    <location>
        <begin position="112"/>
        <end position="130"/>
    </location>
</feature>
<keyword evidence="1" id="KW-0812">Transmembrane</keyword>
<protein>
    <submittedName>
        <fullName evidence="3">Uncharacterized protein</fullName>
    </submittedName>
</protein>
<sequence length="136" mass="14635">MHTTESAMDIDDSVIDCTKHVTIHLSMAIWQQGMTTGWLVKYDHFKPKNMSTGGVAAPPFGSAINMSTGGAAAPPFGSAIVLSLMSTLYCPCALLSCALMSYALISVFKCPCALMSALYCPCALLSWGRFHHRLEL</sequence>
<accession>A0A915IRY5</accession>
<organism evidence="2 3">
    <name type="scientific">Romanomermis culicivorax</name>
    <name type="common">Nematode worm</name>
    <dbReference type="NCBI Taxonomy" id="13658"/>
    <lineage>
        <taxon>Eukaryota</taxon>
        <taxon>Metazoa</taxon>
        <taxon>Ecdysozoa</taxon>
        <taxon>Nematoda</taxon>
        <taxon>Enoplea</taxon>
        <taxon>Dorylaimia</taxon>
        <taxon>Mermithida</taxon>
        <taxon>Mermithoidea</taxon>
        <taxon>Mermithidae</taxon>
        <taxon>Romanomermis</taxon>
    </lineage>
</organism>
<evidence type="ECO:0000313" key="2">
    <source>
        <dbReference type="Proteomes" id="UP000887565"/>
    </source>
</evidence>
<name>A0A915IRY5_ROMCU</name>
<evidence type="ECO:0000313" key="3">
    <source>
        <dbReference type="WBParaSite" id="nRc.2.0.1.t16630-RA"/>
    </source>
</evidence>
<evidence type="ECO:0000256" key="1">
    <source>
        <dbReference type="SAM" id="Phobius"/>
    </source>
</evidence>
<dbReference type="Proteomes" id="UP000887565">
    <property type="component" value="Unplaced"/>
</dbReference>
<keyword evidence="2" id="KW-1185">Reference proteome</keyword>
<keyword evidence="1" id="KW-1133">Transmembrane helix</keyword>
<dbReference type="AlphaFoldDB" id="A0A915IRY5"/>
<dbReference type="WBParaSite" id="nRc.2.0.1.t16630-RA">
    <property type="protein sequence ID" value="nRc.2.0.1.t16630-RA"/>
    <property type="gene ID" value="nRc.2.0.1.g16630"/>
</dbReference>
<reference evidence="3" key="1">
    <citation type="submission" date="2022-11" db="UniProtKB">
        <authorList>
            <consortium name="WormBaseParasite"/>
        </authorList>
    </citation>
    <scope>IDENTIFICATION</scope>
</reference>
<proteinExistence type="predicted"/>